<feature type="region of interest" description="Disordered" evidence="2">
    <location>
        <begin position="495"/>
        <end position="541"/>
    </location>
</feature>
<dbReference type="AlphaFoldDB" id="A0A835TDN9"/>
<reference evidence="4" key="1">
    <citation type="journal article" date="2020" name="bioRxiv">
        <title>Comparative genomics of Chlamydomonas.</title>
        <authorList>
            <person name="Craig R.J."/>
            <person name="Hasan A.R."/>
            <person name="Ness R.W."/>
            <person name="Keightley P.D."/>
        </authorList>
    </citation>
    <scope>NUCLEOTIDE SEQUENCE</scope>
    <source>
        <strain evidence="4">SAG 7.73</strain>
    </source>
</reference>
<dbReference type="GO" id="GO:0043130">
    <property type="term" value="F:ubiquitin binding"/>
    <property type="evidence" value="ECO:0007669"/>
    <property type="project" value="InterPro"/>
</dbReference>
<dbReference type="PROSITE" id="PS50179">
    <property type="entry name" value="VHS"/>
    <property type="match status" value="1"/>
</dbReference>
<gene>
    <name evidence="4" type="ORF">HXX76_001867</name>
</gene>
<evidence type="ECO:0000259" key="3">
    <source>
        <dbReference type="PROSITE" id="PS50179"/>
    </source>
</evidence>
<organism evidence="4 5">
    <name type="scientific">Chlamydomonas incerta</name>
    <dbReference type="NCBI Taxonomy" id="51695"/>
    <lineage>
        <taxon>Eukaryota</taxon>
        <taxon>Viridiplantae</taxon>
        <taxon>Chlorophyta</taxon>
        <taxon>core chlorophytes</taxon>
        <taxon>Chlorophyceae</taxon>
        <taxon>CS clade</taxon>
        <taxon>Chlamydomonadales</taxon>
        <taxon>Chlamydomonadaceae</taxon>
        <taxon>Chlamydomonas</taxon>
    </lineage>
</organism>
<feature type="compositionally biased region" description="Pro residues" evidence="2">
    <location>
        <begin position="460"/>
        <end position="474"/>
    </location>
</feature>
<proteinExistence type="inferred from homology"/>
<evidence type="ECO:0000256" key="2">
    <source>
        <dbReference type="SAM" id="MobiDB-lite"/>
    </source>
</evidence>
<feature type="compositionally biased region" description="Low complexity" evidence="2">
    <location>
        <begin position="495"/>
        <end position="532"/>
    </location>
</feature>
<sequence length="569" mass="56283">MAAKIKEGLRDIKQGVLEKLTGPKYADNLLGESLQDQLRKATAKELVEPSEELNSQVVDTINQDIANGKDSKEIISLLKKRLRTDNPHKQWLAVQLVGRVLRDCSAGVGLYTEDVLQEVARVMARPAKADSDAGRLTRQAAKELLRSFGRAGTSAFRAASRSAVEGARTNSRNALGAHGAAGGASAANTEAASLVAEVQMLVEQATANTELLSEMLITQDTAAAGAGPAGAAAAAGGGKDEFEGELTRELVAEVRELRGLFDAYLEQLQALMSSGQGGPDVEAALMRALEAGDMLDGALALAKDVSSNQRELEQQALAGGGAVAGGGAAAANPAAAAAAAVDLISLDDFAMPAPPPVLATGAPAPQDPFAALATGTAAPAAAAAPHDPFAASNNTPVMAVGSPPAAAAAAPAPSYQPYPGAPAPAPAAYPPYGQPPAPYGAQPPAPYGQPPAAAAQSYPGAPPPYGQPPAPPAAASPNNPFAGAVPTYGSAAAPPAVAAAGSGGVSAAPSNNPFSAAPSVASGGGAPPATAGPTGGSGTSSVDAEWAMFFAGRTGAAGAPQQQSAGGAH</sequence>
<name>A0A835TDN9_CHLIN</name>
<feature type="region of interest" description="Disordered" evidence="2">
    <location>
        <begin position="434"/>
        <end position="478"/>
    </location>
</feature>
<comment type="similarity">
    <text evidence="1">Belongs to the TOM1 family.</text>
</comment>
<dbReference type="InterPro" id="IPR008942">
    <property type="entry name" value="ENTH_VHS"/>
</dbReference>
<feature type="compositionally biased region" description="Low complexity" evidence="2">
    <location>
        <begin position="450"/>
        <end position="459"/>
    </location>
</feature>
<keyword evidence="5" id="KW-1185">Reference proteome</keyword>
<feature type="compositionally biased region" description="Pro residues" evidence="2">
    <location>
        <begin position="434"/>
        <end position="449"/>
    </location>
</feature>
<dbReference type="OrthoDB" id="2018246at2759"/>
<dbReference type="PANTHER" id="PTHR45898">
    <property type="entry name" value="TOM1-LIKE PROTEIN"/>
    <property type="match status" value="1"/>
</dbReference>
<accession>A0A835TDN9</accession>
<dbReference type="Pfam" id="PF00790">
    <property type="entry name" value="VHS"/>
    <property type="match status" value="1"/>
</dbReference>
<dbReference type="InterPro" id="IPR002014">
    <property type="entry name" value="VHS_dom"/>
</dbReference>
<dbReference type="GO" id="GO:0043328">
    <property type="term" value="P:protein transport to vacuole involved in ubiquitin-dependent protein catabolic process via the multivesicular body sorting pathway"/>
    <property type="evidence" value="ECO:0007669"/>
    <property type="project" value="InterPro"/>
</dbReference>
<dbReference type="EMBL" id="JAEHOC010000003">
    <property type="protein sequence ID" value="KAG2443514.1"/>
    <property type="molecule type" value="Genomic_DNA"/>
</dbReference>
<evidence type="ECO:0000256" key="1">
    <source>
        <dbReference type="ARBA" id="ARBA00007708"/>
    </source>
</evidence>
<protein>
    <recommendedName>
        <fullName evidence="3">VHS domain-containing protein</fullName>
    </recommendedName>
</protein>
<dbReference type="GO" id="GO:0035091">
    <property type="term" value="F:phosphatidylinositol binding"/>
    <property type="evidence" value="ECO:0007669"/>
    <property type="project" value="InterPro"/>
</dbReference>
<dbReference type="Gene3D" id="1.25.40.90">
    <property type="match status" value="1"/>
</dbReference>
<feature type="domain" description="VHS" evidence="3">
    <location>
        <begin position="41"/>
        <end position="104"/>
    </location>
</feature>
<dbReference type="InterPro" id="IPR044836">
    <property type="entry name" value="TOL_plant"/>
</dbReference>
<evidence type="ECO:0000313" key="4">
    <source>
        <dbReference type="EMBL" id="KAG2443514.1"/>
    </source>
</evidence>
<dbReference type="PANTHER" id="PTHR45898:SF4">
    <property type="entry name" value="TARGET OF MYB PROTEIN 1"/>
    <property type="match status" value="1"/>
</dbReference>
<dbReference type="Proteomes" id="UP000650467">
    <property type="component" value="Unassembled WGS sequence"/>
</dbReference>
<comment type="caution">
    <text evidence="4">The sequence shown here is derived from an EMBL/GenBank/DDBJ whole genome shotgun (WGS) entry which is preliminary data.</text>
</comment>
<evidence type="ECO:0000313" key="5">
    <source>
        <dbReference type="Proteomes" id="UP000650467"/>
    </source>
</evidence>
<dbReference type="SUPFAM" id="SSF48464">
    <property type="entry name" value="ENTH/VHS domain"/>
    <property type="match status" value="1"/>
</dbReference>